<accession>A0A5C4R1K1</accession>
<evidence type="ECO:0000256" key="1">
    <source>
        <dbReference type="SAM" id="Phobius"/>
    </source>
</evidence>
<name>A0A5C4R1K1_9RHOB</name>
<dbReference type="EMBL" id="VDDC01000061">
    <property type="protein sequence ID" value="TNH37634.1"/>
    <property type="molecule type" value="Genomic_DNA"/>
</dbReference>
<organism evidence="2 3">
    <name type="scientific">Paracoccus haeundaensis</name>
    <dbReference type="NCBI Taxonomy" id="225362"/>
    <lineage>
        <taxon>Bacteria</taxon>
        <taxon>Pseudomonadati</taxon>
        <taxon>Pseudomonadota</taxon>
        <taxon>Alphaproteobacteria</taxon>
        <taxon>Rhodobacterales</taxon>
        <taxon>Paracoccaceae</taxon>
        <taxon>Paracoccus</taxon>
    </lineage>
</organism>
<sequence>MVAAICIVGFIILGCGFFKLIERKPFSDIPLNWAVMVGIGSAFLLVGLFGFAKGALWPQMTPEQICVSQSKFWVQGQCTEIQLKD</sequence>
<evidence type="ECO:0000313" key="3">
    <source>
        <dbReference type="Proteomes" id="UP000304880"/>
    </source>
</evidence>
<dbReference type="Proteomes" id="UP000304880">
    <property type="component" value="Unassembled WGS sequence"/>
</dbReference>
<keyword evidence="1" id="KW-0472">Membrane</keyword>
<feature type="transmembrane region" description="Helical" evidence="1">
    <location>
        <begin position="33"/>
        <end position="52"/>
    </location>
</feature>
<evidence type="ECO:0000313" key="2">
    <source>
        <dbReference type="EMBL" id="TNH37634.1"/>
    </source>
</evidence>
<dbReference type="RefSeq" id="WP_127899890.1">
    <property type="nucleotide sequence ID" value="NZ_VDDC01000061.1"/>
</dbReference>
<keyword evidence="1" id="KW-1133">Transmembrane helix</keyword>
<keyword evidence="3" id="KW-1185">Reference proteome</keyword>
<keyword evidence="1" id="KW-0812">Transmembrane</keyword>
<comment type="caution">
    <text evidence="2">The sequence shown here is derived from an EMBL/GenBank/DDBJ whole genome shotgun (WGS) entry which is preliminary data.</text>
</comment>
<protein>
    <submittedName>
        <fullName evidence="2">Uncharacterized protein</fullName>
    </submittedName>
</protein>
<dbReference type="AlphaFoldDB" id="A0A5C4R1K1"/>
<proteinExistence type="predicted"/>
<reference evidence="2 3" key="1">
    <citation type="submission" date="2019-06" db="EMBL/GenBank/DDBJ databases">
        <authorList>
            <person name="Li J."/>
        </authorList>
    </citation>
    <scope>NUCLEOTIDE SEQUENCE [LARGE SCALE GENOMIC DNA]</scope>
    <source>
        <strain evidence="2 3">CGMCC 1.8012</strain>
    </source>
</reference>
<gene>
    <name evidence="2" type="ORF">FHD67_19200</name>
</gene>